<keyword evidence="6" id="KW-1185">Reference proteome</keyword>
<dbReference type="InterPro" id="IPR011250">
    <property type="entry name" value="OMP/PagP_B-barrel"/>
</dbReference>
<gene>
    <name evidence="5" type="ORF">RS694_02565</name>
</gene>
<dbReference type="Gene3D" id="2.40.160.20">
    <property type="match status" value="1"/>
</dbReference>
<dbReference type="RefSeq" id="WP_029708924.1">
    <property type="nucleotide sequence ID" value="NZ_CP019239.1"/>
</dbReference>
<evidence type="ECO:0000259" key="4">
    <source>
        <dbReference type="Pfam" id="PF13505"/>
    </source>
</evidence>
<organism evidence="5 6">
    <name type="scientific">Rhodoferax saidenbachensis</name>
    <dbReference type="NCBI Taxonomy" id="1484693"/>
    <lineage>
        <taxon>Bacteria</taxon>
        <taxon>Pseudomonadati</taxon>
        <taxon>Pseudomonadota</taxon>
        <taxon>Betaproteobacteria</taxon>
        <taxon>Burkholderiales</taxon>
        <taxon>Comamonadaceae</taxon>
        <taxon>Rhodoferax</taxon>
    </lineage>
</organism>
<dbReference type="GO" id="GO:0009279">
    <property type="term" value="C:cell outer membrane"/>
    <property type="evidence" value="ECO:0007669"/>
    <property type="project" value="UniProtKB-SubCell"/>
</dbReference>
<feature type="signal peptide" evidence="3">
    <location>
        <begin position="1"/>
        <end position="20"/>
    </location>
</feature>
<evidence type="ECO:0000313" key="6">
    <source>
        <dbReference type="Proteomes" id="UP000186110"/>
    </source>
</evidence>
<name>A0A1P8K692_9BURK</name>
<evidence type="ECO:0000313" key="5">
    <source>
        <dbReference type="EMBL" id="APW41542.1"/>
    </source>
</evidence>
<dbReference type="AlphaFoldDB" id="A0A1P8K692"/>
<keyword evidence="2 3" id="KW-0732">Signal</keyword>
<comment type="subcellular location">
    <subcellularLocation>
        <location evidence="1">Cell outer membrane</location>
    </subcellularLocation>
</comment>
<sequence>MKKIAIAAACLALAAPQVFAQARSFEGFSLSANLESTKSTVDALSVSDSGNSTGLGLQAQYTFAITDQFVLGVGATLGTVKRNTASASGLGADAYTKDNTSFDLTPGIAVTDSTVIFGKISALGGTLQVDSAPSASYSLTGLGYGVGIKSMIDKNLFWQLVYDSNKYNDVTTTGGTTLSNKSTIFSLGVGYKF</sequence>
<dbReference type="GO" id="GO:0044384">
    <property type="term" value="C:host outer membrane"/>
    <property type="evidence" value="ECO:0007669"/>
    <property type="project" value="InterPro"/>
</dbReference>
<dbReference type="EMBL" id="CP019239">
    <property type="protein sequence ID" value="APW41542.1"/>
    <property type="molecule type" value="Genomic_DNA"/>
</dbReference>
<feature type="chain" id="PRO_5010361469" description="Outer membrane protein beta-barrel domain-containing protein" evidence="3">
    <location>
        <begin position="21"/>
        <end position="193"/>
    </location>
</feature>
<dbReference type="SUPFAM" id="SSF56925">
    <property type="entry name" value="OMPA-like"/>
    <property type="match status" value="1"/>
</dbReference>
<dbReference type="Proteomes" id="UP000186110">
    <property type="component" value="Chromosome"/>
</dbReference>
<dbReference type="PROSITE" id="PS00695">
    <property type="entry name" value="ENT_VIR_OMP_2"/>
    <property type="match status" value="1"/>
</dbReference>
<dbReference type="InterPro" id="IPR027385">
    <property type="entry name" value="Beta-barrel_OMP"/>
</dbReference>
<reference evidence="5 6" key="1">
    <citation type="submission" date="2017-01" db="EMBL/GenBank/DDBJ databases">
        <authorList>
            <person name="Mah S.A."/>
            <person name="Swanson W.J."/>
            <person name="Moy G.W."/>
            <person name="Vacquier V.D."/>
        </authorList>
    </citation>
    <scope>NUCLEOTIDE SEQUENCE [LARGE SCALE GENOMIC DNA]</scope>
    <source>
        <strain evidence="5 6">DSM 22694</strain>
    </source>
</reference>
<dbReference type="STRING" id="1484693.RS694_02565"/>
<dbReference type="KEGG" id="rsb:RS694_02565"/>
<evidence type="ECO:0000256" key="1">
    <source>
        <dbReference type="ARBA" id="ARBA00004442"/>
    </source>
</evidence>
<accession>A0A1P8K692</accession>
<evidence type="ECO:0000256" key="2">
    <source>
        <dbReference type="ARBA" id="ARBA00022729"/>
    </source>
</evidence>
<proteinExistence type="predicted"/>
<dbReference type="InterPro" id="IPR000758">
    <property type="entry name" value="Enterovir_OMP"/>
</dbReference>
<protein>
    <recommendedName>
        <fullName evidence="4">Outer membrane protein beta-barrel domain-containing protein</fullName>
    </recommendedName>
</protein>
<dbReference type="Pfam" id="PF13505">
    <property type="entry name" value="OMP_b-brl"/>
    <property type="match status" value="1"/>
</dbReference>
<feature type="domain" description="Outer membrane protein beta-barrel" evidence="4">
    <location>
        <begin position="7"/>
        <end position="193"/>
    </location>
</feature>
<evidence type="ECO:0000256" key="3">
    <source>
        <dbReference type="SAM" id="SignalP"/>
    </source>
</evidence>